<keyword evidence="2" id="KW-1185">Reference proteome</keyword>
<dbReference type="InterPro" id="IPR013078">
    <property type="entry name" value="His_Pase_superF_clade-1"/>
</dbReference>
<dbReference type="Proteomes" id="UP001244341">
    <property type="component" value="Chromosome 11b"/>
</dbReference>
<gene>
    <name evidence="1" type="ORF">OEZ85_005787</name>
</gene>
<dbReference type="Gene3D" id="3.40.50.1240">
    <property type="entry name" value="Phosphoglycerate mutase-like"/>
    <property type="match status" value="1"/>
</dbReference>
<name>A0ABY8UF42_TETOB</name>
<dbReference type="SUPFAM" id="SSF53254">
    <property type="entry name" value="Phosphoglycerate mutase-like"/>
    <property type="match status" value="1"/>
</dbReference>
<dbReference type="InterPro" id="IPR029033">
    <property type="entry name" value="His_PPase_superfam"/>
</dbReference>
<reference evidence="1 2" key="1">
    <citation type="submission" date="2023-05" db="EMBL/GenBank/DDBJ databases">
        <title>A 100% complete, gapless, phased diploid assembly of the Scenedesmus obliquus UTEX 3031 genome.</title>
        <authorList>
            <person name="Biondi T.C."/>
            <person name="Hanschen E.R."/>
            <person name="Kwon T."/>
            <person name="Eng W."/>
            <person name="Kruse C.P.S."/>
            <person name="Koehler S.I."/>
            <person name="Kunde Y."/>
            <person name="Gleasner C.D."/>
            <person name="You Mak K.T."/>
            <person name="Polle J."/>
            <person name="Hovde B.T."/>
            <person name="Starkenburg S.R."/>
        </authorList>
    </citation>
    <scope>NUCLEOTIDE SEQUENCE [LARGE SCALE GENOMIC DNA]</scope>
    <source>
        <strain evidence="1 2">DOE0152z</strain>
    </source>
</reference>
<dbReference type="CDD" id="cd07067">
    <property type="entry name" value="HP_PGM_like"/>
    <property type="match status" value="1"/>
</dbReference>
<dbReference type="InterPro" id="IPR052765">
    <property type="entry name" value="PGM-Related"/>
</dbReference>
<sequence>MYTSPFLRCIQTAQHVVRALKDEQLVGFQEEVQLREQDWGNFQAPGQQTRNYEERLKYGRFFFRFPEGESAADVYDRMTMFQDHFVRDIAYKRFAGGTSVMMVTHGLALRLFLMRWLHWTVDEFLQVHNPPTAAPVVLVRECPQLPNPGNPGICVPAEAIKACYRLSHNSLAVLRGVTEGMGSGKGISSKQQLLDWRPYQVQVPPPPKMDPAVEAKVHELMNIGYGAGHIPVLQWLRTQRPQCPWDFTACTAAAGTPGNLQTLVWLRQQQPRCPWAGTEVWEAAAASGCFETLRWLQVQRCPGFDSPSICAAAAGAGQVAVLQWLQQQRPPCTYDESAVAAAVAGGHISVLQWLREVEGPHSLLLLRTSSADCTAAAAGGHLQVLHFLREVLDPPCPFSTATAVAAASGGHLVILQYLAMQQQQQLQQQHGCSCWSPAVCAAAAAGGHQHVLQWLRDELDPPCPWDHSTCRSAAAAGNLPLLHWLQAQQQPCPLHASVALAAAESCHLQVLQWLIEEAGCPYDADALWHVAFTRAAAAGIAAAAESDSQAAESWRELYCYIERLRQQQ</sequence>
<dbReference type="SUPFAM" id="SSF140860">
    <property type="entry name" value="Pseudo ankyrin repeat-like"/>
    <property type="match status" value="1"/>
</dbReference>
<dbReference type="EMBL" id="CP126218">
    <property type="protein sequence ID" value="WIA19887.1"/>
    <property type="molecule type" value="Genomic_DNA"/>
</dbReference>
<dbReference type="PANTHER" id="PTHR46192">
    <property type="entry name" value="BROAD-RANGE ACID PHOSPHATASE DET1"/>
    <property type="match status" value="1"/>
</dbReference>
<protein>
    <submittedName>
        <fullName evidence="1">Uncharacterized protein</fullName>
    </submittedName>
</protein>
<organism evidence="1 2">
    <name type="scientific">Tetradesmus obliquus</name>
    <name type="common">Green alga</name>
    <name type="synonym">Acutodesmus obliquus</name>
    <dbReference type="NCBI Taxonomy" id="3088"/>
    <lineage>
        <taxon>Eukaryota</taxon>
        <taxon>Viridiplantae</taxon>
        <taxon>Chlorophyta</taxon>
        <taxon>core chlorophytes</taxon>
        <taxon>Chlorophyceae</taxon>
        <taxon>CS clade</taxon>
        <taxon>Sphaeropleales</taxon>
        <taxon>Scenedesmaceae</taxon>
        <taxon>Tetradesmus</taxon>
    </lineage>
</organism>
<accession>A0ABY8UF42</accession>
<dbReference type="Pfam" id="PF00300">
    <property type="entry name" value="His_Phos_1"/>
    <property type="match status" value="1"/>
</dbReference>
<evidence type="ECO:0000313" key="2">
    <source>
        <dbReference type="Proteomes" id="UP001244341"/>
    </source>
</evidence>
<evidence type="ECO:0000313" key="1">
    <source>
        <dbReference type="EMBL" id="WIA19887.1"/>
    </source>
</evidence>
<dbReference type="Gene3D" id="1.25.40.20">
    <property type="entry name" value="Ankyrin repeat-containing domain"/>
    <property type="match status" value="1"/>
</dbReference>
<dbReference type="InterPro" id="IPR036770">
    <property type="entry name" value="Ankyrin_rpt-contain_sf"/>
</dbReference>
<proteinExistence type="predicted"/>